<feature type="region of interest" description="Disordered" evidence="6">
    <location>
        <begin position="1"/>
        <end position="33"/>
    </location>
</feature>
<dbReference type="GO" id="GO:0005337">
    <property type="term" value="F:nucleoside transmembrane transporter activity"/>
    <property type="evidence" value="ECO:0007669"/>
    <property type="project" value="InterPro"/>
</dbReference>
<comment type="caution">
    <text evidence="7">The sequence shown here is derived from an EMBL/GenBank/DDBJ whole genome shotgun (WGS) entry which is preliminary data.</text>
</comment>
<dbReference type="Proteomes" id="UP000285310">
    <property type="component" value="Unassembled WGS sequence"/>
</dbReference>
<name>A0A423Q0I5_9GAMM</name>
<dbReference type="EMBL" id="AYKG01000004">
    <property type="protein sequence ID" value="ROO31771.1"/>
    <property type="molecule type" value="Genomic_DNA"/>
</dbReference>
<evidence type="ECO:0000256" key="4">
    <source>
        <dbReference type="ARBA" id="ARBA00023136"/>
    </source>
</evidence>
<gene>
    <name evidence="7" type="ORF">SAJA_02205</name>
</gene>
<comment type="subcellular location">
    <subcellularLocation>
        <location evidence="1">Cell outer membrane</location>
    </subcellularLocation>
</comment>
<dbReference type="InParanoid" id="A0A423Q0I5"/>
<protein>
    <submittedName>
        <fullName evidence="7">Ion channel protein Tsx</fullName>
    </submittedName>
</protein>
<organism evidence="7 8">
    <name type="scientific">Salinisphaera japonica YTM-1</name>
    <dbReference type="NCBI Taxonomy" id="1209778"/>
    <lineage>
        <taxon>Bacteria</taxon>
        <taxon>Pseudomonadati</taxon>
        <taxon>Pseudomonadota</taxon>
        <taxon>Gammaproteobacteria</taxon>
        <taxon>Salinisphaerales</taxon>
        <taxon>Salinisphaeraceae</taxon>
        <taxon>Salinisphaera</taxon>
    </lineage>
</organism>
<dbReference type="SUPFAM" id="SSF111364">
    <property type="entry name" value="Tsx-like channel"/>
    <property type="match status" value="1"/>
</dbReference>
<dbReference type="InterPro" id="IPR003055">
    <property type="entry name" value="Channel_Tsx"/>
</dbReference>
<keyword evidence="4" id="KW-0472">Membrane</keyword>
<keyword evidence="3" id="KW-0732">Signal</keyword>
<evidence type="ECO:0000256" key="3">
    <source>
        <dbReference type="ARBA" id="ARBA00022729"/>
    </source>
</evidence>
<proteinExistence type="inferred from homology"/>
<evidence type="ECO:0000313" key="7">
    <source>
        <dbReference type="EMBL" id="ROO31771.1"/>
    </source>
</evidence>
<keyword evidence="5" id="KW-0998">Cell outer membrane</keyword>
<dbReference type="InterPro" id="IPR018013">
    <property type="entry name" value="Channel_Tsx-like"/>
</dbReference>
<comment type="similarity">
    <text evidence="2">Belongs to the nucleoside-specific channel-forming outer membrane porin (Tsx) (TC 1.B.10) family.</text>
</comment>
<keyword evidence="8" id="KW-1185">Reference proteome</keyword>
<dbReference type="PRINTS" id="PR01277">
    <property type="entry name" value="CHANNELTSX"/>
</dbReference>
<reference evidence="7 8" key="1">
    <citation type="submission" date="2013-10" db="EMBL/GenBank/DDBJ databases">
        <title>Salinisphaera japonica YTM-1 Genome Sequencing.</title>
        <authorList>
            <person name="Lai Q."/>
            <person name="Li C."/>
            <person name="Shao Z."/>
        </authorList>
    </citation>
    <scope>NUCLEOTIDE SEQUENCE [LARGE SCALE GENOMIC DNA]</scope>
    <source>
        <strain evidence="7 8">YTM-1</strain>
    </source>
</reference>
<dbReference type="AlphaFoldDB" id="A0A423Q0I5"/>
<dbReference type="GO" id="GO:0009279">
    <property type="term" value="C:cell outer membrane"/>
    <property type="evidence" value="ECO:0007669"/>
    <property type="project" value="UniProtKB-SubCell"/>
</dbReference>
<dbReference type="FunCoup" id="A0A423Q0I5">
    <property type="interactions" value="6"/>
</dbReference>
<evidence type="ECO:0000313" key="8">
    <source>
        <dbReference type="Proteomes" id="UP000285310"/>
    </source>
</evidence>
<dbReference type="InterPro" id="IPR036777">
    <property type="entry name" value="Channel_Tsx-like_sf"/>
</dbReference>
<feature type="compositionally biased region" description="Low complexity" evidence="6">
    <location>
        <begin position="1"/>
        <end position="13"/>
    </location>
</feature>
<evidence type="ECO:0000256" key="2">
    <source>
        <dbReference type="ARBA" id="ARBA00008728"/>
    </source>
</evidence>
<dbReference type="Gene3D" id="2.40.230.20">
    <property type="entry name" value="Nucleoside-specific channel-forming protein, Tsx-like"/>
    <property type="match status" value="1"/>
</dbReference>
<evidence type="ECO:0000256" key="1">
    <source>
        <dbReference type="ARBA" id="ARBA00004442"/>
    </source>
</evidence>
<sequence>MAGAARAEAGEGAEQLEVPVGADADEAEQGDSDSPYLSDWFHQQVQFIGSTDIRFGPRPVDDIYLEYEFFGTKGPFDIYGYIDFNKIFGVGSDFNNGVWDADGSPFFTELQPRMSLDRLFGRDFGFGPIKEWFVATDYILDVGHNRSSRQNTFYVGPGAAIDTHSPVNLEVNFFFRRQFAYYDAPTVDTWDGYRFQANYSVPLGRAPLDGNLLYVGFLNYDFGSELGDRAGAFRTNEALVETNVLILSYTHLRYFLAARYFKNGGQWQDGAILDFGNGPQRLDENGWGYYLAIGWQF</sequence>
<evidence type="ECO:0000256" key="6">
    <source>
        <dbReference type="SAM" id="MobiDB-lite"/>
    </source>
</evidence>
<dbReference type="NCBIfam" id="NF011686">
    <property type="entry name" value="PRK15106.1"/>
    <property type="match status" value="1"/>
</dbReference>
<evidence type="ECO:0000256" key="5">
    <source>
        <dbReference type="ARBA" id="ARBA00023237"/>
    </source>
</evidence>
<dbReference type="Pfam" id="PF03502">
    <property type="entry name" value="Channel_Tsx"/>
    <property type="match status" value="1"/>
</dbReference>
<accession>A0A423Q0I5</accession>